<accession>A0ACC3A4M5</accession>
<reference evidence="1" key="1">
    <citation type="submission" date="2022-10" db="EMBL/GenBank/DDBJ databases">
        <title>Culturing micro-colonial fungi from biological soil crusts in the Mojave desert and describing Neophaeococcomyces mojavensis, and introducing the new genera and species Taxawa tesnikishii.</title>
        <authorList>
            <person name="Kurbessoian T."/>
            <person name="Stajich J.E."/>
        </authorList>
    </citation>
    <scope>NUCLEOTIDE SEQUENCE</scope>
    <source>
        <strain evidence="1">JES_112</strain>
    </source>
</reference>
<keyword evidence="2" id="KW-1185">Reference proteome</keyword>
<evidence type="ECO:0000313" key="2">
    <source>
        <dbReference type="Proteomes" id="UP001172386"/>
    </source>
</evidence>
<protein>
    <submittedName>
        <fullName evidence="1">Uncharacterized protein</fullName>
    </submittedName>
</protein>
<dbReference type="Proteomes" id="UP001172386">
    <property type="component" value="Unassembled WGS sequence"/>
</dbReference>
<gene>
    <name evidence="1" type="ORF">H2198_005999</name>
</gene>
<name>A0ACC3A4M5_9EURO</name>
<evidence type="ECO:0000313" key="1">
    <source>
        <dbReference type="EMBL" id="KAJ9655058.1"/>
    </source>
</evidence>
<dbReference type="EMBL" id="JAPDRQ010000105">
    <property type="protein sequence ID" value="KAJ9655058.1"/>
    <property type="molecule type" value="Genomic_DNA"/>
</dbReference>
<proteinExistence type="predicted"/>
<organism evidence="1 2">
    <name type="scientific">Neophaeococcomyces mojaviensis</name>
    <dbReference type="NCBI Taxonomy" id="3383035"/>
    <lineage>
        <taxon>Eukaryota</taxon>
        <taxon>Fungi</taxon>
        <taxon>Dikarya</taxon>
        <taxon>Ascomycota</taxon>
        <taxon>Pezizomycotina</taxon>
        <taxon>Eurotiomycetes</taxon>
        <taxon>Chaetothyriomycetidae</taxon>
        <taxon>Chaetothyriales</taxon>
        <taxon>Chaetothyriales incertae sedis</taxon>
        <taxon>Neophaeococcomyces</taxon>
    </lineage>
</organism>
<comment type="caution">
    <text evidence="1">The sequence shown here is derived from an EMBL/GenBank/DDBJ whole genome shotgun (WGS) entry which is preliminary data.</text>
</comment>
<sequence>MAAIAQPLEISFALPKAPHAILHGHLTFLEACAIIHLTTSEMGESGSSTAPLGSFVYAMPDRSNEKNVISTALSSTGSSIDYATRLSKILARKMKLPVYVGCSMSFAGITPEEEIEGLTRIVEEVMAQFNNGRRPIH</sequence>